<evidence type="ECO:0000313" key="5">
    <source>
        <dbReference type="Proteomes" id="UP000236291"/>
    </source>
</evidence>
<dbReference type="AlphaFoldDB" id="A0A2K3MXP1"/>
<evidence type="ECO:0000256" key="2">
    <source>
        <dbReference type="PROSITE-ProRule" id="PRU00982"/>
    </source>
</evidence>
<sequence length="165" mass="18016">MKLKGLKQDIISKILIEYAHNSLQVVKGSLLDLEFLKNQRVLAETVTSLLPTQSRENQVPIAFLSSLLKSAIAASASTSCRSDLERRIGVQLDQATLEDILILTKACSDAALNKRLPVPMAVQVVYFEQIRLRNAMNEAGSDAGNGVVSPRLEITMHQLEGKTGS</sequence>
<dbReference type="UniPathway" id="UPA00143"/>
<feature type="domain" description="NPH3" evidence="3">
    <location>
        <begin position="1"/>
        <end position="165"/>
    </location>
</feature>
<dbReference type="EMBL" id="ASHM01013542">
    <property type="protein sequence ID" value="PNX95504.1"/>
    <property type="molecule type" value="Genomic_DNA"/>
</dbReference>
<dbReference type="Proteomes" id="UP000236291">
    <property type="component" value="Unassembled WGS sequence"/>
</dbReference>
<protein>
    <submittedName>
        <fullName evidence="4">BTB/POZ domain-containing protein</fullName>
    </submittedName>
</protein>
<reference evidence="4 5" key="2">
    <citation type="journal article" date="2017" name="Front. Plant Sci.">
        <title>Gene Classification and Mining of Molecular Markers Useful in Red Clover (Trifolium pratense) Breeding.</title>
        <authorList>
            <person name="Istvanek J."/>
            <person name="Dluhosova J."/>
            <person name="Dluhos P."/>
            <person name="Patkova L."/>
            <person name="Nedelnik J."/>
            <person name="Repkova J."/>
        </authorList>
    </citation>
    <scope>NUCLEOTIDE SEQUENCE [LARGE SCALE GENOMIC DNA]</scope>
    <source>
        <strain evidence="5">cv. Tatra</strain>
        <tissue evidence="4">Young leaves</tissue>
    </source>
</reference>
<keyword evidence="1" id="KW-0833">Ubl conjugation pathway</keyword>
<evidence type="ECO:0000259" key="3">
    <source>
        <dbReference type="PROSITE" id="PS51649"/>
    </source>
</evidence>
<organism evidence="4 5">
    <name type="scientific">Trifolium pratense</name>
    <name type="common">Red clover</name>
    <dbReference type="NCBI Taxonomy" id="57577"/>
    <lineage>
        <taxon>Eukaryota</taxon>
        <taxon>Viridiplantae</taxon>
        <taxon>Streptophyta</taxon>
        <taxon>Embryophyta</taxon>
        <taxon>Tracheophyta</taxon>
        <taxon>Spermatophyta</taxon>
        <taxon>Magnoliopsida</taxon>
        <taxon>eudicotyledons</taxon>
        <taxon>Gunneridae</taxon>
        <taxon>Pentapetalae</taxon>
        <taxon>rosids</taxon>
        <taxon>fabids</taxon>
        <taxon>Fabales</taxon>
        <taxon>Fabaceae</taxon>
        <taxon>Papilionoideae</taxon>
        <taxon>50 kb inversion clade</taxon>
        <taxon>NPAAA clade</taxon>
        <taxon>Hologalegina</taxon>
        <taxon>IRL clade</taxon>
        <taxon>Trifolieae</taxon>
        <taxon>Trifolium</taxon>
    </lineage>
</organism>
<dbReference type="InterPro" id="IPR027356">
    <property type="entry name" value="NPH3_dom"/>
</dbReference>
<evidence type="ECO:0000256" key="1">
    <source>
        <dbReference type="ARBA" id="ARBA00022786"/>
    </source>
</evidence>
<accession>A0A2K3MXP1</accession>
<evidence type="ECO:0000313" key="4">
    <source>
        <dbReference type="EMBL" id="PNX95504.1"/>
    </source>
</evidence>
<dbReference type="PROSITE" id="PS51649">
    <property type="entry name" value="NPH3"/>
    <property type="match status" value="1"/>
</dbReference>
<dbReference type="PANTHER" id="PTHR32370">
    <property type="entry name" value="OS12G0117600 PROTEIN"/>
    <property type="match status" value="1"/>
</dbReference>
<comment type="similarity">
    <text evidence="2">Belongs to the NPH3 family.</text>
</comment>
<dbReference type="STRING" id="57577.A0A2K3MXP1"/>
<dbReference type="GO" id="GO:0016567">
    <property type="term" value="P:protein ubiquitination"/>
    <property type="evidence" value="ECO:0007669"/>
    <property type="project" value="UniProtKB-UniPathway"/>
</dbReference>
<dbReference type="InterPro" id="IPR043454">
    <property type="entry name" value="NPH3/RPT2-like"/>
</dbReference>
<dbReference type="Pfam" id="PF03000">
    <property type="entry name" value="NPH3"/>
    <property type="match status" value="1"/>
</dbReference>
<comment type="caution">
    <text evidence="4">The sequence shown here is derived from an EMBL/GenBank/DDBJ whole genome shotgun (WGS) entry which is preliminary data.</text>
</comment>
<reference evidence="4 5" key="1">
    <citation type="journal article" date="2014" name="Am. J. Bot.">
        <title>Genome assembly and annotation for red clover (Trifolium pratense; Fabaceae).</title>
        <authorList>
            <person name="Istvanek J."/>
            <person name="Jaros M."/>
            <person name="Krenek A."/>
            <person name="Repkova J."/>
        </authorList>
    </citation>
    <scope>NUCLEOTIDE SEQUENCE [LARGE SCALE GENOMIC DNA]</scope>
    <source>
        <strain evidence="5">cv. Tatra</strain>
        <tissue evidence="4">Young leaves</tissue>
    </source>
</reference>
<name>A0A2K3MXP1_TRIPR</name>
<proteinExistence type="inferred from homology"/>
<gene>
    <name evidence="4" type="ORF">L195_g018697</name>
</gene>